<feature type="non-terminal residue" evidence="2">
    <location>
        <position position="1"/>
    </location>
</feature>
<organism evidence="2">
    <name type="scientific">marine metagenome</name>
    <dbReference type="NCBI Taxonomy" id="408172"/>
    <lineage>
        <taxon>unclassified sequences</taxon>
        <taxon>metagenomes</taxon>
        <taxon>ecological metagenomes</taxon>
    </lineage>
</organism>
<evidence type="ECO:0000313" key="2">
    <source>
        <dbReference type="EMBL" id="SVE31001.1"/>
    </source>
</evidence>
<protein>
    <recommendedName>
        <fullName evidence="3">MORN repeat-containing protein</fullName>
    </recommendedName>
</protein>
<dbReference type="InterPro" id="IPR003409">
    <property type="entry name" value="MORN"/>
</dbReference>
<dbReference type="AlphaFoldDB" id="A0A383CFR5"/>
<keyword evidence="1" id="KW-0677">Repeat</keyword>
<name>A0A383CFR5_9ZZZZ</name>
<gene>
    <name evidence="2" type="ORF">METZ01_LOCUS483855</name>
</gene>
<sequence>VENGKPHGLGLIRFTNGSKYVGEWKDGKYHGQGKLISSNGGETVGEWYYGEPWNVKVYDSEVNIVAKFVNGKIKLDQTKSALIQSGIFYHGFRNGVYGYFIEKWDGVENKENKDYGTYEGEMKNGKPHGQATQTFYNGEKYEGEWSKGIPNGQGTYTYPDGEKFVGELRFAVHWNGTYYDKDGNIVSKFVNGKIELDQKKSAFLQSGVFYLGLRNGVYGLYIEKWDGVENTKNEDYGKYVG</sequence>
<dbReference type="PANTHER" id="PTHR23084:SF263">
    <property type="entry name" value="MORN REPEAT-CONTAINING PROTEIN 1"/>
    <property type="match status" value="1"/>
</dbReference>
<reference evidence="2" key="1">
    <citation type="submission" date="2018-05" db="EMBL/GenBank/DDBJ databases">
        <authorList>
            <person name="Lanie J.A."/>
            <person name="Ng W.-L."/>
            <person name="Kazmierczak K.M."/>
            <person name="Andrzejewski T.M."/>
            <person name="Davidsen T.M."/>
            <person name="Wayne K.J."/>
            <person name="Tettelin H."/>
            <person name="Glass J.I."/>
            <person name="Rusch D."/>
            <person name="Podicherti R."/>
            <person name="Tsui H.-C.T."/>
            <person name="Winkler M.E."/>
        </authorList>
    </citation>
    <scope>NUCLEOTIDE SEQUENCE</scope>
</reference>
<dbReference type="SMART" id="SM00698">
    <property type="entry name" value="MORN"/>
    <property type="match status" value="3"/>
</dbReference>
<dbReference type="SUPFAM" id="SSF82185">
    <property type="entry name" value="Histone H3 K4-specific methyltransferase SET7/9 N-terminal domain"/>
    <property type="match status" value="2"/>
</dbReference>
<evidence type="ECO:0008006" key="3">
    <source>
        <dbReference type="Google" id="ProtNLM"/>
    </source>
</evidence>
<accession>A0A383CFR5</accession>
<dbReference type="PANTHER" id="PTHR23084">
    <property type="entry name" value="PHOSPHATIDYLINOSITOL-4-PHOSPHATE 5-KINASE RELATED"/>
    <property type="match status" value="1"/>
</dbReference>
<dbReference type="EMBL" id="UINC01208454">
    <property type="protein sequence ID" value="SVE31001.1"/>
    <property type="molecule type" value="Genomic_DNA"/>
</dbReference>
<dbReference type="Pfam" id="PF02493">
    <property type="entry name" value="MORN"/>
    <property type="match status" value="4"/>
</dbReference>
<evidence type="ECO:0000256" key="1">
    <source>
        <dbReference type="ARBA" id="ARBA00022737"/>
    </source>
</evidence>
<dbReference type="Gene3D" id="2.20.110.10">
    <property type="entry name" value="Histone H3 K4-specific methyltransferase SET7/9 N-terminal domain"/>
    <property type="match status" value="2"/>
</dbReference>
<feature type="non-terminal residue" evidence="2">
    <location>
        <position position="241"/>
    </location>
</feature>
<proteinExistence type="predicted"/>